<dbReference type="STRING" id="7574.A0A1S3JSU4"/>
<dbReference type="InterPro" id="IPR005024">
    <property type="entry name" value="Snf7_fam"/>
</dbReference>
<sequence>MNRLFGRGKPKQPPPDLNECVANIDSRGESIEKKISKLDQELKKYKDQMAKMRNGPSKNMVKQKAMRVLKQKKM</sequence>
<dbReference type="GO" id="GO:0007034">
    <property type="term" value="P:vacuolar transport"/>
    <property type="evidence" value="ECO:0007669"/>
    <property type="project" value="InterPro"/>
</dbReference>
<dbReference type="InParanoid" id="A0A1S3JSU4"/>
<dbReference type="AlphaFoldDB" id="A0A1S3JSU4"/>
<gene>
    <name evidence="4" type="primary">LOC106175815</name>
</gene>
<dbReference type="RefSeq" id="XP_013413423.1">
    <property type="nucleotide sequence ID" value="XM_013557969.1"/>
</dbReference>
<protein>
    <submittedName>
        <fullName evidence="4">Charged multivesicular body protein 5</fullName>
    </submittedName>
</protein>
<feature type="region of interest" description="Disordered" evidence="2">
    <location>
        <begin position="51"/>
        <end position="74"/>
    </location>
</feature>
<name>A0A1S3JSU4_LINAN</name>
<reference evidence="4" key="1">
    <citation type="submission" date="2025-08" db="UniProtKB">
        <authorList>
            <consortium name="RefSeq"/>
        </authorList>
    </citation>
    <scope>IDENTIFICATION</scope>
    <source>
        <tissue evidence="4">Gonads</tissue>
    </source>
</reference>
<dbReference type="Gene3D" id="6.10.140.1230">
    <property type="match status" value="1"/>
</dbReference>
<organism evidence="3 4">
    <name type="scientific">Lingula anatina</name>
    <name type="common">Brachiopod</name>
    <name type="synonym">Lingula unguis</name>
    <dbReference type="NCBI Taxonomy" id="7574"/>
    <lineage>
        <taxon>Eukaryota</taxon>
        <taxon>Metazoa</taxon>
        <taxon>Spiralia</taxon>
        <taxon>Lophotrochozoa</taxon>
        <taxon>Brachiopoda</taxon>
        <taxon>Linguliformea</taxon>
        <taxon>Lingulata</taxon>
        <taxon>Lingulida</taxon>
        <taxon>Linguloidea</taxon>
        <taxon>Lingulidae</taxon>
        <taxon>Lingula</taxon>
    </lineage>
</organism>
<dbReference type="Pfam" id="PF03357">
    <property type="entry name" value="Snf7"/>
    <property type="match status" value="1"/>
</dbReference>
<keyword evidence="3" id="KW-1185">Reference proteome</keyword>
<comment type="similarity">
    <text evidence="1">Belongs to the SNF7 family.</text>
</comment>
<accession>A0A1S3JSU4</accession>
<evidence type="ECO:0000256" key="1">
    <source>
        <dbReference type="ARBA" id="ARBA00006190"/>
    </source>
</evidence>
<evidence type="ECO:0000313" key="3">
    <source>
        <dbReference type="Proteomes" id="UP000085678"/>
    </source>
</evidence>
<evidence type="ECO:0000256" key="2">
    <source>
        <dbReference type="SAM" id="MobiDB-lite"/>
    </source>
</evidence>
<dbReference type="GeneID" id="106175815"/>
<feature type="compositionally biased region" description="Basic residues" evidence="2">
    <location>
        <begin position="64"/>
        <end position="74"/>
    </location>
</feature>
<dbReference type="Proteomes" id="UP000085678">
    <property type="component" value="Unplaced"/>
</dbReference>
<evidence type="ECO:0000313" key="4">
    <source>
        <dbReference type="RefSeq" id="XP_013413423.1"/>
    </source>
</evidence>
<dbReference type="OrthoDB" id="3973241at2759"/>
<proteinExistence type="inferred from homology"/>
<dbReference type="KEGG" id="lak:106175815"/>